<protein>
    <submittedName>
        <fullName evidence="1">Uncharacterized protein</fullName>
    </submittedName>
</protein>
<keyword evidence="2" id="KW-1185">Reference proteome</keyword>
<dbReference type="EMBL" id="FNKM01000002">
    <property type="protein sequence ID" value="SDR42233.1"/>
    <property type="molecule type" value="Genomic_DNA"/>
</dbReference>
<reference evidence="1 2" key="1">
    <citation type="submission" date="2016-10" db="EMBL/GenBank/DDBJ databases">
        <authorList>
            <person name="Varghese N."/>
            <person name="Submissions S."/>
        </authorList>
    </citation>
    <scope>NUCLEOTIDE SEQUENCE [LARGE SCALE GENOMIC DNA]</scope>
    <source>
        <strain evidence="1 2">BS2976</strain>
    </source>
</reference>
<evidence type="ECO:0000313" key="2">
    <source>
        <dbReference type="Proteomes" id="UP000198740"/>
    </source>
</evidence>
<gene>
    <name evidence="1" type="ORF">SAMN04490186_6371</name>
</gene>
<sequence length="45" mass="5250">MGKKFYVSVIFRSLLFAIGKKNLYRCALFGCIWTDACESKWGREL</sequence>
<name>A0ABY0TVZ2_9PSED</name>
<dbReference type="Proteomes" id="UP000198740">
    <property type="component" value="Unassembled WGS sequence"/>
</dbReference>
<comment type="caution">
    <text evidence="1">The sequence shown here is derived from an EMBL/GenBank/DDBJ whole genome shotgun (WGS) entry which is preliminary data.</text>
</comment>
<accession>A0ABY0TVZ2</accession>
<organism evidence="1 2">
    <name type="scientific">Pseudomonas grimontii</name>
    <dbReference type="NCBI Taxonomy" id="129847"/>
    <lineage>
        <taxon>Bacteria</taxon>
        <taxon>Pseudomonadati</taxon>
        <taxon>Pseudomonadota</taxon>
        <taxon>Gammaproteobacteria</taxon>
        <taxon>Pseudomonadales</taxon>
        <taxon>Pseudomonadaceae</taxon>
        <taxon>Pseudomonas</taxon>
    </lineage>
</organism>
<evidence type="ECO:0000313" key="1">
    <source>
        <dbReference type="EMBL" id="SDR42233.1"/>
    </source>
</evidence>
<proteinExistence type="predicted"/>